<keyword evidence="3" id="KW-1185">Reference proteome</keyword>
<keyword evidence="1" id="KW-0732">Signal</keyword>
<dbReference type="SUPFAM" id="SSF54427">
    <property type="entry name" value="NTF2-like"/>
    <property type="match status" value="1"/>
</dbReference>
<evidence type="ECO:0008006" key="4">
    <source>
        <dbReference type="Google" id="ProtNLM"/>
    </source>
</evidence>
<dbReference type="Gene3D" id="2.50.20.10">
    <property type="entry name" value="Lipoprotein localisation LolA/LolB/LppX"/>
    <property type="match status" value="1"/>
</dbReference>
<dbReference type="EMBL" id="BMDQ01000001">
    <property type="protein sequence ID" value="GGI56719.1"/>
    <property type="molecule type" value="Genomic_DNA"/>
</dbReference>
<dbReference type="RefSeq" id="WP_188373619.1">
    <property type="nucleotide sequence ID" value="NZ_BMDQ01000001.1"/>
</dbReference>
<gene>
    <name evidence="2" type="ORF">GCM10011444_10280</name>
</gene>
<organism evidence="2 3">
    <name type="scientific">Winogradskyella haliclonae</name>
    <dbReference type="NCBI Taxonomy" id="2048558"/>
    <lineage>
        <taxon>Bacteria</taxon>
        <taxon>Pseudomonadati</taxon>
        <taxon>Bacteroidota</taxon>
        <taxon>Flavobacteriia</taxon>
        <taxon>Flavobacteriales</taxon>
        <taxon>Flavobacteriaceae</taxon>
        <taxon>Winogradskyella</taxon>
    </lineage>
</organism>
<name>A0ABQ2BW43_9FLAO</name>
<dbReference type="Proteomes" id="UP000624701">
    <property type="component" value="Unassembled WGS sequence"/>
</dbReference>
<evidence type="ECO:0000313" key="2">
    <source>
        <dbReference type="EMBL" id="GGI56719.1"/>
    </source>
</evidence>
<proteinExistence type="predicted"/>
<sequence length="375" mass="43302">MKKAIFLLLVLISFNLQAQDSKVSDILNKHFKAVNQSKLNNINSLSIDGLFTQNGIELSLKIFKQRPDKWYQKIELNDTKMVVVMNENSGWEINQFSGIINPVDFNQAKINTYSRSASIDNQLWYLKQNNAKFKNLGNDTVNNKKSIKLKVTNEFGGVSYIWIDTKTYLINQTEDIVTKQKLFYEEYQVIDGMLFPKKVNAGAYQLEFIKIELNPKIDASLFTKGDIKSVKDIAKAYLKTFYNLDYKKLETYYTDESFWFDPSTSVIIPNPQKSIGKNKIIASLKSGFNGVQDAKYTFEKEFYSGSHAAIWGNYFYRIPAKYFQGMKHSDAIFEFNIPMVTNLVIKDGKVLEHFEHADWTEWAKQAQTNAQKANK</sequence>
<accession>A0ABQ2BW43</accession>
<feature type="chain" id="PRO_5045714544" description="Nuclear transport factor 2 family protein" evidence="1">
    <location>
        <begin position="19"/>
        <end position="375"/>
    </location>
</feature>
<feature type="signal peptide" evidence="1">
    <location>
        <begin position="1"/>
        <end position="18"/>
    </location>
</feature>
<protein>
    <recommendedName>
        <fullName evidence="4">Nuclear transport factor 2 family protein</fullName>
    </recommendedName>
</protein>
<dbReference type="InterPro" id="IPR032710">
    <property type="entry name" value="NTF2-like_dom_sf"/>
</dbReference>
<reference evidence="3" key="1">
    <citation type="journal article" date="2019" name="Int. J. Syst. Evol. Microbiol.">
        <title>The Global Catalogue of Microorganisms (GCM) 10K type strain sequencing project: providing services to taxonomists for standard genome sequencing and annotation.</title>
        <authorList>
            <consortium name="The Broad Institute Genomics Platform"/>
            <consortium name="The Broad Institute Genome Sequencing Center for Infectious Disease"/>
            <person name="Wu L."/>
            <person name="Ma J."/>
        </authorList>
    </citation>
    <scope>NUCLEOTIDE SEQUENCE [LARGE SCALE GENOMIC DNA]</scope>
    <source>
        <strain evidence="3">CCM 8681</strain>
    </source>
</reference>
<evidence type="ECO:0000313" key="3">
    <source>
        <dbReference type="Proteomes" id="UP000624701"/>
    </source>
</evidence>
<comment type="caution">
    <text evidence="2">The sequence shown here is derived from an EMBL/GenBank/DDBJ whole genome shotgun (WGS) entry which is preliminary data.</text>
</comment>
<evidence type="ECO:0000256" key="1">
    <source>
        <dbReference type="SAM" id="SignalP"/>
    </source>
</evidence>
<dbReference type="Gene3D" id="3.10.450.50">
    <property type="match status" value="1"/>
</dbReference>